<dbReference type="EMBL" id="LK052908">
    <property type="protein sequence ID" value="CDR46464.1"/>
    <property type="molecule type" value="Genomic_DNA"/>
</dbReference>
<accession>A0A061BAS2</accession>
<gene>
    <name evidence="1" type="ORF">CYFA0S_23e01244g</name>
</gene>
<dbReference type="OrthoDB" id="5545479at2759"/>
<dbReference type="PANTHER" id="PTHR28139">
    <property type="entry name" value="UPF0768 PROTEIN YBL029C-A"/>
    <property type="match status" value="1"/>
</dbReference>
<dbReference type="PhylomeDB" id="A0A061BAS2"/>
<sequence length="83" mass="9733">MSFVPLICGTNNYDSNLSEYPSDLQCPNCHNNSVHAIKRREFFTIWFIPLVPMYWGKQLACTICTWRQDVSTSDLEKYQIPKK</sequence>
<protein>
    <submittedName>
        <fullName evidence="1">CYFA0S23e01244g1_1</fullName>
    </submittedName>
</protein>
<evidence type="ECO:0000313" key="1">
    <source>
        <dbReference type="EMBL" id="CDR46464.1"/>
    </source>
</evidence>
<organism evidence="1">
    <name type="scientific">Cyberlindnera fabianii</name>
    <name type="common">Yeast</name>
    <name type="synonym">Hansenula fabianii</name>
    <dbReference type="NCBI Taxonomy" id="36022"/>
    <lineage>
        <taxon>Eukaryota</taxon>
        <taxon>Fungi</taxon>
        <taxon>Dikarya</taxon>
        <taxon>Ascomycota</taxon>
        <taxon>Saccharomycotina</taxon>
        <taxon>Saccharomycetes</taxon>
        <taxon>Phaffomycetales</taxon>
        <taxon>Phaffomycetaceae</taxon>
        <taxon>Cyberlindnera</taxon>
    </lineage>
</organism>
<dbReference type="AlphaFoldDB" id="A0A061BAS2"/>
<reference evidence="1" key="1">
    <citation type="journal article" date="2014" name="Genome Announc.">
        <title>Genome sequence of the yeast Cyberlindnera fabianii (Hansenula fabianii).</title>
        <authorList>
            <person name="Freel K.C."/>
            <person name="Sarilar V."/>
            <person name="Neuveglise C."/>
            <person name="Devillers H."/>
            <person name="Friedrich A."/>
            <person name="Schacherer J."/>
        </authorList>
    </citation>
    <scope>NUCLEOTIDE SEQUENCE</scope>
    <source>
        <strain evidence="1">YJS4271</strain>
    </source>
</reference>
<proteinExistence type="predicted"/>
<dbReference type="PANTHER" id="PTHR28139:SF1">
    <property type="entry name" value="UPF0768 PROTEIN YBL029C-A"/>
    <property type="match status" value="1"/>
</dbReference>
<name>A0A061BAS2_CYBFA</name>